<evidence type="ECO:0000313" key="3">
    <source>
        <dbReference type="Proteomes" id="UP001518976"/>
    </source>
</evidence>
<name>A0ABS3WUM7_9ACTN</name>
<gene>
    <name evidence="2" type="ORF">JW592_15455</name>
</gene>
<dbReference type="Proteomes" id="UP001518976">
    <property type="component" value="Unassembled WGS sequence"/>
</dbReference>
<dbReference type="CDD" id="cd07812">
    <property type="entry name" value="SRPBCC"/>
    <property type="match status" value="1"/>
</dbReference>
<comment type="caution">
    <text evidence="2">The sequence shown here is derived from an EMBL/GenBank/DDBJ whole genome shotgun (WGS) entry which is preliminary data.</text>
</comment>
<keyword evidence="3" id="KW-1185">Reference proteome</keyword>
<evidence type="ECO:0000256" key="1">
    <source>
        <dbReference type="SAM" id="MobiDB-lite"/>
    </source>
</evidence>
<accession>A0ABS3WUM7</accession>
<protein>
    <submittedName>
        <fullName evidence="2">SRPBCC family protein</fullName>
    </submittedName>
</protein>
<dbReference type="RefSeq" id="WP_209265636.1">
    <property type="nucleotide sequence ID" value="NZ_JAFFZN010000012.1"/>
</dbReference>
<sequence>MRVPRPSRIPRFPNPAATGTVTINATPAAAYRVVSDPLLLTRLGEEAHRARWLGGATTAAVGARFRGYNRNGFRRWFTNCRITDADPNRRFAYEVAAPLGVPISRWQYDIASVPDGCCTVTETNWLRVPLWFIPFAILITGVPDRIGVNERHITTTLKRLKHRLEESPLPGTAGNSGGGERRTG</sequence>
<dbReference type="EMBL" id="JAFFZN010000012">
    <property type="protein sequence ID" value="MBO8186850.1"/>
    <property type="molecule type" value="Genomic_DNA"/>
</dbReference>
<dbReference type="SUPFAM" id="SSF55961">
    <property type="entry name" value="Bet v1-like"/>
    <property type="match status" value="1"/>
</dbReference>
<dbReference type="InterPro" id="IPR019587">
    <property type="entry name" value="Polyketide_cyclase/dehydratase"/>
</dbReference>
<proteinExistence type="predicted"/>
<dbReference type="Gene3D" id="3.30.530.20">
    <property type="match status" value="1"/>
</dbReference>
<reference evidence="2 3" key="1">
    <citation type="submission" date="2021-02" db="EMBL/GenBank/DDBJ databases">
        <title>Streptomyces spirodelae sp. nov., isolated from duckweed.</title>
        <authorList>
            <person name="Saimee Y."/>
            <person name="Duangmal K."/>
        </authorList>
    </citation>
    <scope>NUCLEOTIDE SEQUENCE [LARGE SCALE GENOMIC DNA]</scope>
    <source>
        <strain evidence="2 3">DW4-2</strain>
    </source>
</reference>
<organism evidence="2 3">
    <name type="scientific">Streptomyces spirodelae</name>
    <dbReference type="NCBI Taxonomy" id="2812904"/>
    <lineage>
        <taxon>Bacteria</taxon>
        <taxon>Bacillati</taxon>
        <taxon>Actinomycetota</taxon>
        <taxon>Actinomycetes</taxon>
        <taxon>Kitasatosporales</taxon>
        <taxon>Streptomycetaceae</taxon>
        <taxon>Streptomyces</taxon>
    </lineage>
</organism>
<evidence type="ECO:0000313" key="2">
    <source>
        <dbReference type="EMBL" id="MBO8186850.1"/>
    </source>
</evidence>
<dbReference type="Pfam" id="PF10604">
    <property type="entry name" value="Polyketide_cyc2"/>
    <property type="match status" value="1"/>
</dbReference>
<feature type="region of interest" description="Disordered" evidence="1">
    <location>
        <begin position="164"/>
        <end position="184"/>
    </location>
</feature>
<dbReference type="InterPro" id="IPR023393">
    <property type="entry name" value="START-like_dom_sf"/>
</dbReference>